<evidence type="ECO:0000256" key="10">
    <source>
        <dbReference type="ARBA" id="ARBA00023316"/>
    </source>
</evidence>
<dbReference type="GO" id="GO:0032153">
    <property type="term" value="C:cell division site"/>
    <property type="evidence" value="ECO:0007669"/>
    <property type="project" value="TreeGrafter"/>
</dbReference>
<dbReference type="GO" id="GO:0008360">
    <property type="term" value="P:regulation of cell shape"/>
    <property type="evidence" value="ECO:0007669"/>
    <property type="project" value="UniProtKB-KW"/>
</dbReference>
<proteinExistence type="inferred from homology"/>
<name>A0A363UJS2_9GAMM</name>
<evidence type="ECO:0000313" key="12">
    <source>
        <dbReference type="EMBL" id="PWN55683.1"/>
    </source>
</evidence>
<evidence type="ECO:0000256" key="11">
    <source>
        <dbReference type="HAMAP-Rule" id="MF_02079"/>
    </source>
</evidence>
<evidence type="ECO:0000256" key="1">
    <source>
        <dbReference type="ARBA" id="ARBA00004141"/>
    </source>
</evidence>
<dbReference type="UniPathway" id="UPA00219"/>
<evidence type="ECO:0000256" key="5">
    <source>
        <dbReference type="ARBA" id="ARBA00022692"/>
    </source>
</evidence>
<feature type="transmembrane region" description="Helical" evidence="11">
    <location>
        <begin position="188"/>
        <end position="206"/>
    </location>
</feature>
<feature type="transmembrane region" description="Helical" evidence="11">
    <location>
        <begin position="141"/>
        <end position="158"/>
    </location>
</feature>
<comment type="catalytic activity">
    <reaction evidence="11">
        <text>[GlcNAc-(1-&gt;4)-Mur2Ac(oyl-L-Ala-gamma-D-Glu-L-Lys-D-Ala-D-Ala)](n)-di-trans,octa-cis-undecaprenyl diphosphate + beta-D-GlcNAc-(1-&gt;4)-Mur2Ac(oyl-L-Ala-gamma-D-Glu-L-Lys-D-Ala-D-Ala)-di-trans,octa-cis-undecaprenyl diphosphate = [GlcNAc-(1-&gt;4)-Mur2Ac(oyl-L-Ala-gamma-D-Glu-L-Lys-D-Ala-D-Ala)](n+1)-di-trans,octa-cis-undecaprenyl diphosphate + di-trans,octa-cis-undecaprenyl diphosphate + H(+)</text>
        <dbReference type="Rhea" id="RHEA:23708"/>
        <dbReference type="Rhea" id="RHEA-COMP:9602"/>
        <dbReference type="Rhea" id="RHEA-COMP:9603"/>
        <dbReference type="ChEBI" id="CHEBI:15378"/>
        <dbReference type="ChEBI" id="CHEBI:58405"/>
        <dbReference type="ChEBI" id="CHEBI:60033"/>
        <dbReference type="ChEBI" id="CHEBI:78435"/>
        <dbReference type="EC" id="2.4.99.28"/>
    </reaction>
</comment>
<evidence type="ECO:0000256" key="3">
    <source>
        <dbReference type="ARBA" id="ARBA00022676"/>
    </source>
</evidence>
<keyword evidence="7 11" id="KW-0573">Peptidoglycan synthesis</keyword>
<dbReference type="InterPro" id="IPR011923">
    <property type="entry name" value="RodA/MrdB"/>
</dbReference>
<gene>
    <name evidence="11" type="primary">mrdB</name>
    <name evidence="11" type="synonym">rodA</name>
    <name evidence="12" type="ORF">DEH80_11295</name>
</gene>
<keyword evidence="4 11" id="KW-0808">Transferase</keyword>
<comment type="caution">
    <text evidence="12">The sequence shown here is derived from an EMBL/GenBank/DDBJ whole genome shotgun (WGS) entry which is preliminary data.</text>
</comment>
<sequence>MSQGQPDQSGFQRLLLQLHIDAILLGLILIVMTLGLFVLYSASGESSAAVVGQLKRIALGLVVMLGLAQVNPDTFRGVAPWVYAGGLVLLVLVLLLGDTAKGAQRWLDLGVIRFQPSELMKLAVPMVLASYLHARTLPPRFRTVLAGTTLLVLPTALIMQQPDLGTALMIGISGGFVLYMAGLRWRIIGGVALAGAAALPLLWSQMHGYQRERVLTFLNPARDPGGAGYHITQSKVAIGSGGLFGKGWLNGTQAQLDFLPESATDFIFAVYAEEVGLLGVLLLLILYLAIVGRGLFIAVKGQDSFQRLLAGSLSLVFFFYVFVNIGMVIGLLPVVGVPLPLISQGGTSMVSLLAGMGVLMSIHTHRRLLAS</sequence>
<dbReference type="InterPro" id="IPR001182">
    <property type="entry name" value="FtsW/RodA"/>
</dbReference>
<keyword evidence="10 11" id="KW-0961">Cell wall biogenesis/degradation</keyword>
<dbReference type="EMBL" id="QEQK01000009">
    <property type="protein sequence ID" value="PWN55683.1"/>
    <property type="molecule type" value="Genomic_DNA"/>
</dbReference>
<feature type="transmembrane region" description="Helical" evidence="11">
    <location>
        <begin position="78"/>
        <end position="97"/>
    </location>
</feature>
<evidence type="ECO:0000256" key="7">
    <source>
        <dbReference type="ARBA" id="ARBA00022984"/>
    </source>
</evidence>
<evidence type="ECO:0000256" key="2">
    <source>
        <dbReference type="ARBA" id="ARBA00022475"/>
    </source>
</evidence>
<dbReference type="GO" id="GO:0051301">
    <property type="term" value="P:cell division"/>
    <property type="evidence" value="ECO:0007669"/>
    <property type="project" value="InterPro"/>
</dbReference>
<feature type="transmembrane region" description="Helical" evidence="11">
    <location>
        <begin position="308"/>
        <end position="335"/>
    </location>
</feature>
<keyword evidence="5 11" id="KW-0812">Transmembrane</keyword>
<comment type="subcellular location">
    <subcellularLocation>
        <location evidence="11">Cell inner membrane</location>
        <topology evidence="11">Multi-pass membrane protein</topology>
    </subcellularLocation>
    <subcellularLocation>
        <location evidence="1">Membrane</location>
        <topology evidence="1">Multi-pass membrane protein</topology>
    </subcellularLocation>
</comment>
<feature type="transmembrane region" description="Helical" evidence="11">
    <location>
        <begin position="164"/>
        <end position="181"/>
    </location>
</feature>
<keyword evidence="13" id="KW-1185">Reference proteome</keyword>
<evidence type="ECO:0000256" key="9">
    <source>
        <dbReference type="ARBA" id="ARBA00023136"/>
    </source>
</evidence>
<feature type="transmembrane region" description="Helical" evidence="11">
    <location>
        <begin position="20"/>
        <end position="42"/>
    </location>
</feature>
<dbReference type="GO" id="GO:0009252">
    <property type="term" value="P:peptidoglycan biosynthetic process"/>
    <property type="evidence" value="ECO:0007669"/>
    <property type="project" value="UniProtKB-UniRule"/>
</dbReference>
<protein>
    <recommendedName>
        <fullName evidence="11">Peptidoglycan glycosyltransferase MrdB</fullName>
        <shortName evidence="11">PGT</shortName>
        <ecNumber evidence="11">2.4.99.28</ecNumber>
    </recommendedName>
    <alternativeName>
        <fullName evidence="11">Cell elongation protein RodA</fullName>
    </alternativeName>
    <alternativeName>
        <fullName evidence="11">Cell wall polymerase</fullName>
    </alternativeName>
    <alternativeName>
        <fullName evidence="11">Peptidoglycan polymerase</fullName>
        <shortName evidence="11">PG polymerase</shortName>
    </alternativeName>
</protein>
<dbReference type="InterPro" id="IPR018365">
    <property type="entry name" value="Cell_cycle_FtsW-rel_CS"/>
</dbReference>
<evidence type="ECO:0000313" key="13">
    <source>
        <dbReference type="Proteomes" id="UP000251800"/>
    </source>
</evidence>
<organism evidence="12 13">
    <name type="scientific">Abyssibacter profundi</name>
    <dbReference type="NCBI Taxonomy" id="2182787"/>
    <lineage>
        <taxon>Bacteria</taxon>
        <taxon>Pseudomonadati</taxon>
        <taxon>Pseudomonadota</taxon>
        <taxon>Gammaproteobacteria</taxon>
        <taxon>Chromatiales</taxon>
        <taxon>Oceanococcaceae</taxon>
        <taxon>Abyssibacter</taxon>
    </lineage>
</organism>
<dbReference type="Pfam" id="PF01098">
    <property type="entry name" value="FTSW_RODA_SPOVE"/>
    <property type="match status" value="1"/>
</dbReference>
<keyword evidence="8 11" id="KW-1133">Transmembrane helix</keyword>
<accession>A0A363UJS2</accession>
<comment type="similarity">
    <text evidence="11">Belongs to the SEDS family. MrdB/RodA subfamily.</text>
</comment>
<evidence type="ECO:0000256" key="4">
    <source>
        <dbReference type="ARBA" id="ARBA00022679"/>
    </source>
</evidence>
<dbReference type="PANTHER" id="PTHR30474">
    <property type="entry name" value="CELL CYCLE PROTEIN"/>
    <property type="match status" value="1"/>
</dbReference>
<keyword evidence="2 11" id="KW-1003">Cell membrane</keyword>
<keyword evidence="6 11" id="KW-0133">Cell shape</keyword>
<feature type="transmembrane region" description="Helical" evidence="11">
    <location>
        <begin position="275"/>
        <end position="296"/>
    </location>
</feature>
<dbReference type="PANTHER" id="PTHR30474:SF1">
    <property type="entry name" value="PEPTIDOGLYCAN GLYCOSYLTRANSFERASE MRDB"/>
    <property type="match status" value="1"/>
</dbReference>
<dbReference type="AlphaFoldDB" id="A0A363UJS2"/>
<reference evidence="12 13" key="1">
    <citation type="submission" date="2018-05" db="EMBL/GenBank/DDBJ databases">
        <title>Abyssibacter profundi OUC007T gen. nov., sp. nov, a marine bacterium isolated from seawater of the Mariana Trench.</title>
        <authorList>
            <person name="Zhou S."/>
        </authorList>
    </citation>
    <scope>NUCLEOTIDE SEQUENCE [LARGE SCALE GENOMIC DNA]</scope>
    <source>
        <strain evidence="12 13">OUC007</strain>
    </source>
</reference>
<dbReference type="GO" id="GO:0071555">
    <property type="term" value="P:cell wall organization"/>
    <property type="evidence" value="ECO:0007669"/>
    <property type="project" value="UniProtKB-KW"/>
</dbReference>
<dbReference type="PROSITE" id="PS00428">
    <property type="entry name" value="FTSW_RODA_SPOVE"/>
    <property type="match status" value="1"/>
</dbReference>
<evidence type="ECO:0000256" key="8">
    <source>
        <dbReference type="ARBA" id="ARBA00022989"/>
    </source>
</evidence>
<dbReference type="GO" id="GO:0015648">
    <property type="term" value="F:lipid-linked peptidoglycan transporter activity"/>
    <property type="evidence" value="ECO:0007669"/>
    <property type="project" value="TreeGrafter"/>
</dbReference>
<dbReference type="EC" id="2.4.99.28" evidence="11"/>
<dbReference type="HAMAP" id="MF_02079">
    <property type="entry name" value="PGT_RodA"/>
    <property type="match status" value="1"/>
</dbReference>
<evidence type="ECO:0000256" key="6">
    <source>
        <dbReference type="ARBA" id="ARBA00022960"/>
    </source>
</evidence>
<dbReference type="OrthoDB" id="9768187at2"/>
<dbReference type="RefSeq" id="WP_109720607.1">
    <property type="nucleotide sequence ID" value="NZ_QEQK01000009.1"/>
</dbReference>
<feature type="transmembrane region" description="Helical" evidence="11">
    <location>
        <begin position="54"/>
        <end position="72"/>
    </location>
</feature>
<dbReference type="GO" id="GO:0005886">
    <property type="term" value="C:plasma membrane"/>
    <property type="evidence" value="ECO:0007669"/>
    <property type="project" value="UniProtKB-SubCell"/>
</dbReference>
<keyword evidence="3 11" id="KW-0328">Glycosyltransferase</keyword>
<dbReference type="NCBIfam" id="TIGR02210">
    <property type="entry name" value="rodA_shape"/>
    <property type="match status" value="1"/>
</dbReference>
<keyword evidence="11" id="KW-0997">Cell inner membrane</keyword>
<comment type="pathway">
    <text evidence="11">Cell wall biogenesis; peptidoglycan biosynthesis.</text>
</comment>
<feature type="transmembrane region" description="Helical" evidence="11">
    <location>
        <begin position="341"/>
        <end position="362"/>
    </location>
</feature>
<comment type="function">
    <text evidence="11">Peptidoglycan polymerase that is essential for cell wall elongation.</text>
</comment>
<keyword evidence="9 11" id="KW-0472">Membrane</keyword>
<dbReference type="GO" id="GO:0008955">
    <property type="term" value="F:peptidoglycan glycosyltransferase activity"/>
    <property type="evidence" value="ECO:0007669"/>
    <property type="project" value="UniProtKB-UniRule"/>
</dbReference>
<dbReference type="Proteomes" id="UP000251800">
    <property type="component" value="Unassembled WGS sequence"/>
</dbReference>